<dbReference type="EMBL" id="RXZH01000002">
    <property type="protein sequence ID" value="RTZ16656.1"/>
    <property type="molecule type" value="Genomic_DNA"/>
</dbReference>
<organism evidence="1 2">
    <name type="scientific">Vibrio aquaticus</name>
    <dbReference type="NCBI Taxonomy" id="2496559"/>
    <lineage>
        <taxon>Bacteria</taxon>
        <taxon>Pseudomonadati</taxon>
        <taxon>Pseudomonadota</taxon>
        <taxon>Gammaproteobacteria</taxon>
        <taxon>Vibrionales</taxon>
        <taxon>Vibrionaceae</taxon>
        <taxon>Vibrio</taxon>
    </lineage>
</organism>
<dbReference type="Proteomes" id="UP000268973">
    <property type="component" value="Unassembled WGS sequence"/>
</dbReference>
<dbReference type="AlphaFoldDB" id="A0A432CYV4"/>
<comment type="caution">
    <text evidence="1">The sequence shown here is derived from an EMBL/GenBank/DDBJ whole genome shotgun (WGS) entry which is preliminary data.</text>
</comment>
<evidence type="ECO:0000313" key="1">
    <source>
        <dbReference type="EMBL" id="RTZ16656.1"/>
    </source>
</evidence>
<keyword evidence="2" id="KW-1185">Reference proteome</keyword>
<proteinExistence type="predicted"/>
<dbReference type="RefSeq" id="WP_126573593.1">
    <property type="nucleotide sequence ID" value="NZ_RXZH01000002.1"/>
</dbReference>
<gene>
    <name evidence="1" type="ORF">EJ063_07635</name>
</gene>
<sequence length="116" mass="13216">MGDSNYTNGNVLKCHYDKVSCSVEDGNKVHEKDQILLICEPKEPLEEHIDEKKALQLNGDFSMTKDGYLSTLNGNTIYFIRSIPNTVDVRVLMKEIDKSQNIFTNLIDEVLCDVVY</sequence>
<evidence type="ECO:0000313" key="2">
    <source>
        <dbReference type="Proteomes" id="UP000268973"/>
    </source>
</evidence>
<name>A0A432CYV4_9VIBR</name>
<protein>
    <submittedName>
        <fullName evidence="1">Uncharacterized protein</fullName>
    </submittedName>
</protein>
<accession>A0A432CYV4</accession>
<reference evidence="1 2" key="1">
    <citation type="submission" date="2018-12" db="EMBL/GenBank/DDBJ databases">
        <title>Vibrio sp. isolated from China Sea.</title>
        <authorList>
            <person name="Li Y."/>
        </authorList>
    </citation>
    <scope>NUCLEOTIDE SEQUENCE [LARGE SCALE GENOMIC DNA]</scope>
    <source>
        <strain evidence="1 2">BEI207</strain>
    </source>
</reference>